<organism evidence="2 3">
    <name type="scientific">Staphylococcus caprae</name>
    <dbReference type="NCBI Taxonomy" id="29380"/>
    <lineage>
        <taxon>Bacteria</taxon>
        <taxon>Bacillati</taxon>
        <taxon>Bacillota</taxon>
        <taxon>Bacilli</taxon>
        <taxon>Bacillales</taxon>
        <taxon>Staphylococcaceae</taxon>
        <taxon>Staphylococcus</taxon>
    </lineage>
</organism>
<gene>
    <name evidence="2" type="ORF">JMUB590_0090</name>
</gene>
<evidence type="ECO:0000313" key="3">
    <source>
        <dbReference type="Proteomes" id="UP000274772"/>
    </source>
</evidence>
<dbReference type="InterPro" id="IPR036291">
    <property type="entry name" value="NAD(P)-bd_dom_sf"/>
</dbReference>
<evidence type="ECO:0000259" key="1">
    <source>
        <dbReference type="Pfam" id="PF01370"/>
    </source>
</evidence>
<sequence>MNFQTIGILGSNGSIGRILVKRLKKRYRIITTYHSKKRNPTDIYIDVYKPKTLIKIIEQCDIIINCTGPSYLISPQIAKLLNKSSIPYIDLFGGDVLENVINFEERTTPQIINAGAQPGLSGLLVLRMLELCESIPIHMEIYQGGNEIGGQNAFLDILLSIQNGYGKSNICINQNQEAYDSSEHLIKIQKDKIAIAQLYLTKELERIMKEASIQSVKSYFLFGNKNAKTLLSKGYAILTLKNVTMTEKISKIKSLLEKHHTEEKQWFVIQIYAEEEKVKREIRLIASDSNEISALVTELCLEQLINGYLEPNCYWASDILDTELTIKQLVNNGMDYREHVVLKEKYVEEGEL</sequence>
<accession>A0ABM7FM87</accession>
<dbReference type="SUPFAM" id="SSF51735">
    <property type="entry name" value="NAD(P)-binding Rossmann-fold domains"/>
    <property type="match status" value="1"/>
</dbReference>
<feature type="domain" description="NAD-dependent epimerase/dehydratase" evidence="1">
    <location>
        <begin position="8"/>
        <end position="68"/>
    </location>
</feature>
<dbReference type="EMBL" id="AP018586">
    <property type="protein sequence ID" value="BBD91200.1"/>
    <property type="molecule type" value="Genomic_DNA"/>
</dbReference>
<dbReference type="Pfam" id="PF01370">
    <property type="entry name" value="Epimerase"/>
    <property type="match status" value="1"/>
</dbReference>
<evidence type="ECO:0000313" key="2">
    <source>
        <dbReference type="EMBL" id="BBD91200.1"/>
    </source>
</evidence>
<dbReference type="InterPro" id="IPR001509">
    <property type="entry name" value="Epimerase_deHydtase"/>
</dbReference>
<keyword evidence="3" id="KW-1185">Reference proteome</keyword>
<dbReference type="GeneID" id="58049876"/>
<reference evidence="2 3" key="1">
    <citation type="submission" date="2018-05" db="EMBL/GenBank/DDBJ databases">
        <title>Complete genome sequencing of three human clinical isolates of Staphylococcus caprae reveals virulence factors similar to those of S. epidermidis and S. capitis.</title>
        <authorList>
            <person name="Watanabe S."/>
            <person name="Cui L."/>
        </authorList>
    </citation>
    <scope>NUCLEOTIDE SEQUENCE [LARGE SCALE GENOMIC DNA]</scope>
    <source>
        <strain evidence="2 3">JMUB590</strain>
    </source>
</reference>
<dbReference type="Proteomes" id="UP000274772">
    <property type="component" value="Chromosome"/>
</dbReference>
<dbReference type="RefSeq" id="WP_095323458.1">
    <property type="nucleotide sequence ID" value="NZ_AP018585.1"/>
</dbReference>
<proteinExistence type="predicted"/>
<protein>
    <recommendedName>
        <fullName evidence="1">NAD-dependent epimerase/dehydratase domain-containing protein</fullName>
    </recommendedName>
</protein>
<name>A0ABM7FM87_9STAP</name>
<dbReference type="Gene3D" id="3.40.50.720">
    <property type="entry name" value="NAD(P)-binding Rossmann-like Domain"/>
    <property type="match status" value="1"/>
</dbReference>